<reference evidence="2 3" key="1">
    <citation type="submission" date="2022-06" db="EMBL/GenBank/DDBJ databases">
        <title>Genomic Encyclopedia of Archaeal and Bacterial Type Strains, Phase II (KMG-II): from individual species to whole genera.</title>
        <authorList>
            <person name="Goeker M."/>
        </authorList>
    </citation>
    <scope>NUCLEOTIDE SEQUENCE [LARGE SCALE GENOMIC DNA]</scope>
    <source>
        <strain evidence="2 3">DSM 45037</strain>
    </source>
</reference>
<comment type="caution">
    <text evidence="2">The sequence shown here is derived from an EMBL/GenBank/DDBJ whole genome shotgun (WGS) entry which is preliminary data.</text>
</comment>
<protein>
    <recommendedName>
        <fullName evidence="4">SdpI/YhfL family protein</fullName>
    </recommendedName>
</protein>
<organism evidence="2 3">
    <name type="scientific">Williamsia serinedens</name>
    <dbReference type="NCBI Taxonomy" id="391736"/>
    <lineage>
        <taxon>Bacteria</taxon>
        <taxon>Bacillati</taxon>
        <taxon>Actinomycetota</taxon>
        <taxon>Actinomycetes</taxon>
        <taxon>Mycobacteriales</taxon>
        <taxon>Nocardiaceae</taxon>
        <taxon>Williamsia</taxon>
    </lineage>
</organism>
<dbReference type="RefSeq" id="WP_253652923.1">
    <property type="nucleotide sequence ID" value="NZ_BAAAOE010000004.1"/>
</dbReference>
<name>A0ABT1GWJ5_9NOCA</name>
<dbReference type="EMBL" id="JAMTCG010000001">
    <property type="protein sequence ID" value="MCP2159350.1"/>
    <property type="molecule type" value="Genomic_DNA"/>
</dbReference>
<feature type="transmembrane region" description="Helical" evidence="1">
    <location>
        <begin position="100"/>
        <end position="121"/>
    </location>
</feature>
<evidence type="ECO:0000256" key="1">
    <source>
        <dbReference type="SAM" id="Phobius"/>
    </source>
</evidence>
<dbReference type="Proteomes" id="UP001205740">
    <property type="component" value="Unassembled WGS sequence"/>
</dbReference>
<proteinExistence type="predicted"/>
<gene>
    <name evidence="2" type="ORF">LX12_000514</name>
</gene>
<feature type="transmembrane region" description="Helical" evidence="1">
    <location>
        <begin position="6"/>
        <end position="25"/>
    </location>
</feature>
<evidence type="ECO:0008006" key="4">
    <source>
        <dbReference type="Google" id="ProtNLM"/>
    </source>
</evidence>
<feature type="transmembrane region" description="Helical" evidence="1">
    <location>
        <begin position="71"/>
        <end position="94"/>
    </location>
</feature>
<keyword evidence="1" id="KW-1133">Transmembrane helix</keyword>
<keyword evidence="1" id="KW-0812">Transmembrane</keyword>
<evidence type="ECO:0000313" key="2">
    <source>
        <dbReference type="EMBL" id="MCP2159350.1"/>
    </source>
</evidence>
<keyword evidence="1" id="KW-0472">Membrane</keyword>
<accession>A0ABT1GWJ5</accession>
<evidence type="ECO:0000313" key="3">
    <source>
        <dbReference type="Proteomes" id="UP001205740"/>
    </source>
</evidence>
<sequence>MTTLGAVLLTVVDVLIVLGWFWSAARAWRAPDDPDLELAIEASRHRGADTRDQARRDAVDWKVRLENRAGYPAFGSAILSGIAVGFSGNAVGAATSRFDAWIVEAIMFVVSLTVAFVSRLVTAKRIERRLSALR</sequence>
<keyword evidence="3" id="KW-1185">Reference proteome</keyword>